<keyword evidence="4" id="KW-0597">Phosphoprotein</keyword>
<dbReference type="GO" id="GO:0006355">
    <property type="term" value="P:regulation of DNA-templated transcription"/>
    <property type="evidence" value="ECO:0007669"/>
    <property type="project" value="InterPro"/>
</dbReference>
<name>A0A1C3U245_9BRAD</name>
<accession>A0A1C3U245</accession>
<dbReference type="InterPro" id="IPR001789">
    <property type="entry name" value="Sig_transdc_resp-reg_receiver"/>
</dbReference>
<dbReference type="Gene3D" id="3.40.50.2300">
    <property type="match status" value="1"/>
</dbReference>
<dbReference type="Proteomes" id="UP000199184">
    <property type="component" value="Unassembled WGS sequence"/>
</dbReference>
<feature type="domain" description="HTH luxR-type" evidence="5">
    <location>
        <begin position="135"/>
        <end position="200"/>
    </location>
</feature>
<dbReference type="GO" id="GO:0003677">
    <property type="term" value="F:DNA binding"/>
    <property type="evidence" value="ECO:0007669"/>
    <property type="project" value="UniProtKB-KW"/>
</dbReference>
<keyword evidence="1" id="KW-0805">Transcription regulation</keyword>
<evidence type="ECO:0000256" key="4">
    <source>
        <dbReference type="PROSITE-ProRule" id="PRU00169"/>
    </source>
</evidence>
<dbReference type="InterPro" id="IPR000792">
    <property type="entry name" value="Tscrpt_reg_LuxR_C"/>
</dbReference>
<dbReference type="Pfam" id="PF00196">
    <property type="entry name" value="GerE"/>
    <property type="match status" value="1"/>
</dbReference>
<dbReference type="PANTHER" id="PTHR44688:SF16">
    <property type="entry name" value="DNA-BINDING TRANSCRIPTIONAL ACTIVATOR DEVR_DOSR"/>
    <property type="match status" value="1"/>
</dbReference>
<dbReference type="SMART" id="SM00421">
    <property type="entry name" value="HTH_LUXR"/>
    <property type="match status" value="1"/>
</dbReference>
<evidence type="ECO:0000259" key="6">
    <source>
        <dbReference type="PROSITE" id="PS50110"/>
    </source>
</evidence>
<dbReference type="GO" id="GO:0000160">
    <property type="term" value="P:phosphorelay signal transduction system"/>
    <property type="evidence" value="ECO:0007669"/>
    <property type="project" value="InterPro"/>
</dbReference>
<protein>
    <submittedName>
        <fullName evidence="7">Two-component response regulator, FixJ family, consists of REC and HTH domains</fullName>
    </submittedName>
</protein>
<feature type="modified residue" description="4-aspartylphosphate" evidence="4">
    <location>
        <position position="54"/>
    </location>
</feature>
<reference evidence="8" key="1">
    <citation type="submission" date="2016-08" db="EMBL/GenBank/DDBJ databases">
        <authorList>
            <person name="Varghese N."/>
            <person name="Submissions Spin"/>
        </authorList>
    </citation>
    <scope>NUCLEOTIDE SEQUENCE [LARGE SCALE GENOMIC DNA]</scope>
    <source>
        <strain evidence="8">ERR11</strain>
    </source>
</reference>
<dbReference type="PROSITE" id="PS50043">
    <property type="entry name" value="HTH_LUXR_2"/>
    <property type="match status" value="1"/>
</dbReference>
<dbReference type="InterPro" id="IPR011006">
    <property type="entry name" value="CheY-like_superfamily"/>
</dbReference>
<evidence type="ECO:0000256" key="3">
    <source>
        <dbReference type="ARBA" id="ARBA00023163"/>
    </source>
</evidence>
<sequence length="207" mass="22782">MSGLVHVVDDDESFRTAIARRLKLAGYEVATYASALELEKTALDPEQAGCILLDVRIPGLSGPDLQARLIASGSTLPIIFLTGYADTPTTVRAIKAGAEDFLTKPISSEQLIDAIERALAGQRTARVQRSKLDSFRTHLATLTQRERQVFNLIVRGRINKQIAHELGTTERTVKAHRHQVMEKMQVHSLAELVSIAERLGMLGTNED</sequence>
<evidence type="ECO:0000313" key="7">
    <source>
        <dbReference type="EMBL" id="SCB09527.1"/>
    </source>
</evidence>
<keyword evidence="8" id="KW-1185">Reference proteome</keyword>
<feature type="domain" description="Response regulatory" evidence="6">
    <location>
        <begin position="4"/>
        <end position="119"/>
    </location>
</feature>
<dbReference type="AlphaFoldDB" id="A0A1C3U245"/>
<dbReference type="RefSeq" id="WP_165637088.1">
    <property type="nucleotide sequence ID" value="NZ_FMAI01000001.1"/>
</dbReference>
<evidence type="ECO:0000259" key="5">
    <source>
        <dbReference type="PROSITE" id="PS50043"/>
    </source>
</evidence>
<dbReference type="EMBL" id="FMAI01000001">
    <property type="protein sequence ID" value="SCB09527.1"/>
    <property type="molecule type" value="Genomic_DNA"/>
</dbReference>
<dbReference type="CDD" id="cd06170">
    <property type="entry name" value="LuxR_C_like"/>
    <property type="match status" value="1"/>
</dbReference>
<dbReference type="PRINTS" id="PR00038">
    <property type="entry name" value="HTHLUXR"/>
</dbReference>
<dbReference type="Pfam" id="PF00072">
    <property type="entry name" value="Response_reg"/>
    <property type="match status" value="1"/>
</dbReference>
<keyword evidence="2" id="KW-0238">DNA-binding</keyword>
<dbReference type="SUPFAM" id="SSF52172">
    <property type="entry name" value="CheY-like"/>
    <property type="match status" value="1"/>
</dbReference>
<keyword evidence="3" id="KW-0804">Transcription</keyword>
<dbReference type="PANTHER" id="PTHR44688">
    <property type="entry name" value="DNA-BINDING TRANSCRIPTIONAL ACTIVATOR DEVR_DOSR"/>
    <property type="match status" value="1"/>
</dbReference>
<dbReference type="InterPro" id="IPR036388">
    <property type="entry name" value="WH-like_DNA-bd_sf"/>
</dbReference>
<dbReference type="Gene3D" id="1.10.10.10">
    <property type="entry name" value="Winged helix-like DNA-binding domain superfamily/Winged helix DNA-binding domain"/>
    <property type="match status" value="1"/>
</dbReference>
<dbReference type="PROSITE" id="PS50110">
    <property type="entry name" value="RESPONSE_REGULATORY"/>
    <property type="match status" value="1"/>
</dbReference>
<evidence type="ECO:0000256" key="2">
    <source>
        <dbReference type="ARBA" id="ARBA00023125"/>
    </source>
</evidence>
<evidence type="ECO:0000256" key="1">
    <source>
        <dbReference type="ARBA" id="ARBA00023015"/>
    </source>
</evidence>
<evidence type="ECO:0000313" key="8">
    <source>
        <dbReference type="Proteomes" id="UP000199184"/>
    </source>
</evidence>
<organism evidence="7 8">
    <name type="scientific">Bradyrhizobium shewense</name>
    <dbReference type="NCBI Taxonomy" id="1761772"/>
    <lineage>
        <taxon>Bacteria</taxon>
        <taxon>Pseudomonadati</taxon>
        <taxon>Pseudomonadota</taxon>
        <taxon>Alphaproteobacteria</taxon>
        <taxon>Hyphomicrobiales</taxon>
        <taxon>Nitrobacteraceae</taxon>
        <taxon>Bradyrhizobium</taxon>
    </lineage>
</organism>
<dbReference type="SMART" id="SM00448">
    <property type="entry name" value="REC"/>
    <property type="match status" value="1"/>
</dbReference>
<gene>
    <name evidence="7" type="ORF">GA0061098_1001256</name>
</gene>
<proteinExistence type="predicted"/>